<dbReference type="AlphaFoldDB" id="A0A8J2X2C5"/>
<comment type="caution">
    <text evidence="2">The sequence shown here is derived from an EMBL/GenBank/DDBJ whole genome shotgun (WGS) entry which is preliminary data.</text>
</comment>
<evidence type="ECO:0000313" key="2">
    <source>
        <dbReference type="EMBL" id="CAH0371486.1"/>
    </source>
</evidence>
<gene>
    <name evidence="2" type="ORF">PECAL_3P14320</name>
</gene>
<dbReference type="SMART" id="SM00886">
    <property type="entry name" value="Dabb"/>
    <property type="match status" value="1"/>
</dbReference>
<reference evidence="2" key="1">
    <citation type="submission" date="2021-11" db="EMBL/GenBank/DDBJ databases">
        <authorList>
            <consortium name="Genoscope - CEA"/>
            <person name="William W."/>
        </authorList>
    </citation>
    <scope>NUCLEOTIDE SEQUENCE</scope>
</reference>
<feature type="domain" description="Stress-response A/B barrel" evidence="1">
    <location>
        <begin position="45"/>
        <end position="139"/>
    </location>
</feature>
<dbReference type="InterPro" id="IPR011008">
    <property type="entry name" value="Dimeric_a/b-barrel"/>
</dbReference>
<sequence>LVGDAREYLHFVGADSLHHRNAAIRNSSSQSPSAVAVQDYTTMTLTHVVLLKWKPGTPDSAVEPGLKKLEQIPLTETYILSYRIGKDLCVGRTKMNHDVAVVAEFATEDDYHRYATAGKHLDAVDLLKPHLMHRHAVQTHAREWATPCSQRTTPSNKRVFAALVCGVVLGRLLARR</sequence>
<dbReference type="OrthoDB" id="1601230at2759"/>
<keyword evidence="3" id="KW-1185">Reference proteome</keyword>
<proteinExistence type="predicted"/>
<dbReference type="SUPFAM" id="SSF54909">
    <property type="entry name" value="Dimeric alpha+beta barrel"/>
    <property type="match status" value="1"/>
</dbReference>
<accession>A0A8J2X2C5</accession>
<feature type="non-terminal residue" evidence="2">
    <location>
        <position position="1"/>
    </location>
</feature>
<organism evidence="2 3">
    <name type="scientific">Pelagomonas calceolata</name>
    <dbReference type="NCBI Taxonomy" id="35677"/>
    <lineage>
        <taxon>Eukaryota</taxon>
        <taxon>Sar</taxon>
        <taxon>Stramenopiles</taxon>
        <taxon>Ochrophyta</taxon>
        <taxon>Pelagophyceae</taxon>
        <taxon>Pelagomonadales</taxon>
        <taxon>Pelagomonadaceae</taxon>
        <taxon>Pelagomonas</taxon>
    </lineage>
</organism>
<dbReference type="Gene3D" id="3.30.70.100">
    <property type="match status" value="1"/>
</dbReference>
<dbReference type="Proteomes" id="UP000789595">
    <property type="component" value="Unassembled WGS sequence"/>
</dbReference>
<evidence type="ECO:0000259" key="1">
    <source>
        <dbReference type="PROSITE" id="PS51502"/>
    </source>
</evidence>
<evidence type="ECO:0000313" key="3">
    <source>
        <dbReference type="Proteomes" id="UP000789595"/>
    </source>
</evidence>
<dbReference type="InterPro" id="IPR013097">
    <property type="entry name" value="Dabb"/>
</dbReference>
<dbReference type="Pfam" id="PF07876">
    <property type="entry name" value="Dabb"/>
    <property type="match status" value="1"/>
</dbReference>
<name>A0A8J2X2C5_9STRA</name>
<protein>
    <recommendedName>
        <fullName evidence="1">Stress-response A/B barrel domain-containing protein</fullName>
    </recommendedName>
</protein>
<dbReference type="PROSITE" id="PS51502">
    <property type="entry name" value="S_R_A_B_BARREL"/>
    <property type="match status" value="1"/>
</dbReference>
<dbReference type="EMBL" id="CAKKNE010000003">
    <property type="protein sequence ID" value="CAH0371486.1"/>
    <property type="molecule type" value="Genomic_DNA"/>
</dbReference>